<evidence type="ECO:0000313" key="3">
    <source>
        <dbReference type="Proteomes" id="UP000664859"/>
    </source>
</evidence>
<protein>
    <submittedName>
        <fullName evidence="2">Uncharacterized protein</fullName>
    </submittedName>
</protein>
<evidence type="ECO:0000256" key="1">
    <source>
        <dbReference type="SAM" id="Phobius"/>
    </source>
</evidence>
<dbReference type="EMBL" id="JAFCMP010000027">
    <property type="protein sequence ID" value="KAG5190837.1"/>
    <property type="molecule type" value="Genomic_DNA"/>
</dbReference>
<name>A0A835ZES1_9STRA</name>
<dbReference type="Proteomes" id="UP000664859">
    <property type="component" value="Unassembled WGS sequence"/>
</dbReference>
<keyword evidence="1" id="KW-0812">Transmembrane</keyword>
<accession>A0A835ZES1</accession>
<comment type="caution">
    <text evidence="2">The sequence shown here is derived from an EMBL/GenBank/DDBJ whole genome shotgun (WGS) entry which is preliminary data.</text>
</comment>
<keyword evidence="1" id="KW-1133">Transmembrane helix</keyword>
<proteinExistence type="predicted"/>
<gene>
    <name evidence="2" type="ORF">JKP88DRAFT_251954</name>
</gene>
<sequence length="614" mass="66950">MAKAAGSKTKYVAGGVAVAILAAAGIAIGVTLGVKNNKSSSSDSNLKGTSSSTAAAVLEKCGALEVYSKSQDNALDGVCTRLDAALQRPVKPNLHFTCATCVDVVQKALPLTARFLSTYCTCLRRTLCRNSDQLCLRSYDGVVLHRGVRLPICVRHDVQLQRRRRGHLRDAVLHQRPHPEGLQQLRLHLLPSRHLRRHPQDGEDHIRAHSGRILRVHWSGGRGGLQGVSTVSYKPAAETAEPTAAPTLKPTAKPTVAVVTVAPTALPTTPVPTKKPVVPAEDVCTQVIPPPGVKVGGCMQIMCIPQQVGAGDVFHVTSSVNLLDMTTKQYYTGSGTQPNQPYQCGEHTFQATFNANYKAGTTTYDIMWKWFVTPFWGSLDANTQYYDPFPNMLAESGINKQPTYGPLQGDCVPVPDRWWNLPPTGEQDGIDFVTIPQCIVKGKAWTIEVKVHLESALTADLRVNLQIGTGGDMYLAHPHVPPTDARKPHVLPSLSSVYHQLTHATLRVTHRTAGDKDIYVTESNKYGILPNPAVVSWDAPLPANYWTTYQMDFDADQMNLFDNGARLYIAAFLVPHLAQFNATIAGGWNVLDREYFLGLKFCNTLNEMAPAGAN</sequence>
<keyword evidence="1" id="KW-0472">Membrane</keyword>
<keyword evidence="3" id="KW-1185">Reference proteome</keyword>
<dbReference type="AlphaFoldDB" id="A0A835ZES1"/>
<evidence type="ECO:0000313" key="2">
    <source>
        <dbReference type="EMBL" id="KAG5190837.1"/>
    </source>
</evidence>
<reference evidence="2" key="1">
    <citation type="submission" date="2021-02" db="EMBL/GenBank/DDBJ databases">
        <title>First Annotated Genome of the Yellow-green Alga Tribonema minus.</title>
        <authorList>
            <person name="Mahan K.M."/>
        </authorList>
    </citation>
    <scope>NUCLEOTIDE SEQUENCE</scope>
    <source>
        <strain evidence="2">UTEX B ZZ1240</strain>
    </source>
</reference>
<feature type="transmembrane region" description="Helical" evidence="1">
    <location>
        <begin position="12"/>
        <end position="34"/>
    </location>
</feature>
<organism evidence="2 3">
    <name type="scientific">Tribonema minus</name>
    <dbReference type="NCBI Taxonomy" id="303371"/>
    <lineage>
        <taxon>Eukaryota</taxon>
        <taxon>Sar</taxon>
        <taxon>Stramenopiles</taxon>
        <taxon>Ochrophyta</taxon>
        <taxon>PX clade</taxon>
        <taxon>Xanthophyceae</taxon>
        <taxon>Tribonematales</taxon>
        <taxon>Tribonemataceae</taxon>
        <taxon>Tribonema</taxon>
    </lineage>
</organism>